<dbReference type="InterPro" id="IPR036866">
    <property type="entry name" value="RibonucZ/Hydroxyglut_hydro"/>
</dbReference>
<dbReference type="GO" id="GO:0070813">
    <property type="term" value="P:hydrogen sulfide metabolic process"/>
    <property type="evidence" value="ECO:0007669"/>
    <property type="project" value="TreeGrafter"/>
</dbReference>
<protein>
    <submittedName>
        <fullName evidence="2">Metallo-beta-lactamase superfamily protein</fullName>
    </submittedName>
</protein>
<dbReference type="GO" id="GO:0006749">
    <property type="term" value="P:glutathione metabolic process"/>
    <property type="evidence" value="ECO:0007669"/>
    <property type="project" value="TreeGrafter"/>
</dbReference>
<dbReference type="AlphaFoldDB" id="A0A285JGH1"/>
<accession>A0A285JGH1</accession>
<evidence type="ECO:0000313" key="2">
    <source>
        <dbReference type="EMBL" id="SNY59374.1"/>
    </source>
</evidence>
<dbReference type="PANTHER" id="PTHR43084">
    <property type="entry name" value="PERSULFIDE DIOXYGENASE ETHE1"/>
    <property type="match status" value="1"/>
</dbReference>
<keyword evidence="3" id="KW-1185">Reference proteome</keyword>
<dbReference type="EMBL" id="OBDY01000020">
    <property type="protein sequence ID" value="SNY59374.1"/>
    <property type="molecule type" value="Genomic_DNA"/>
</dbReference>
<name>A0A285JGH1_9ACTN</name>
<dbReference type="SUPFAM" id="SSF56281">
    <property type="entry name" value="Metallo-hydrolase/oxidoreductase"/>
    <property type="match status" value="1"/>
</dbReference>
<dbReference type="InterPro" id="IPR001279">
    <property type="entry name" value="Metallo-B-lactamas"/>
</dbReference>
<sequence length="87" mass="9675">MFRILPIDTPTLGDRSYLVHDGTSAFVVDPQRDIDRVLALATAEQVTITHVFETHIHNDYVTGGYALARATGDPWAHLHPSVLRPAR</sequence>
<dbReference type="InterPro" id="IPR051682">
    <property type="entry name" value="Mito_Persulfide_Diox"/>
</dbReference>
<gene>
    <name evidence="2" type="ORF">SAMN05421748_120123</name>
</gene>
<organism evidence="2 3">
    <name type="scientific">Paractinoplanes atraurantiacus</name>
    <dbReference type="NCBI Taxonomy" id="1036182"/>
    <lineage>
        <taxon>Bacteria</taxon>
        <taxon>Bacillati</taxon>
        <taxon>Actinomycetota</taxon>
        <taxon>Actinomycetes</taxon>
        <taxon>Micromonosporales</taxon>
        <taxon>Micromonosporaceae</taxon>
        <taxon>Paractinoplanes</taxon>
    </lineage>
</organism>
<proteinExistence type="predicted"/>
<evidence type="ECO:0000313" key="3">
    <source>
        <dbReference type="Proteomes" id="UP000219612"/>
    </source>
</evidence>
<feature type="domain" description="Metallo-beta-lactamase" evidence="1">
    <location>
        <begin position="16"/>
        <end position="79"/>
    </location>
</feature>
<dbReference type="Gene3D" id="3.60.15.10">
    <property type="entry name" value="Ribonuclease Z/Hydroxyacylglutathione hydrolase-like"/>
    <property type="match status" value="1"/>
</dbReference>
<dbReference type="RefSeq" id="WP_281260829.1">
    <property type="nucleotide sequence ID" value="NZ_OBDY01000020.1"/>
</dbReference>
<dbReference type="PANTHER" id="PTHR43084:SF1">
    <property type="entry name" value="PERSULFIDE DIOXYGENASE ETHE1, MITOCHONDRIAL"/>
    <property type="match status" value="1"/>
</dbReference>
<reference evidence="2 3" key="1">
    <citation type="submission" date="2017-09" db="EMBL/GenBank/DDBJ databases">
        <authorList>
            <person name="Ehlers B."/>
            <person name="Leendertz F.H."/>
        </authorList>
    </citation>
    <scope>NUCLEOTIDE SEQUENCE [LARGE SCALE GENOMIC DNA]</scope>
    <source>
        <strain evidence="2 3">CGMCC 4.6857</strain>
    </source>
</reference>
<dbReference type="Pfam" id="PF00753">
    <property type="entry name" value="Lactamase_B"/>
    <property type="match status" value="1"/>
</dbReference>
<dbReference type="Proteomes" id="UP000219612">
    <property type="component" value="Unassembled WGS sequence"/>
</dbReference>
<dbReference type="GO" id="GO:0050313">
    <property type="term" value="F:sulfur dioxygenase activity"/>
    <property type="evidence" value="ECO:0007669"/>
    <property type="project" value="TreeGrafter"/>
</dbReference>
<evidence type="ECO:0000259" key="1">
    <source>
        <dbReference type="Pfam" id="PF00753"/>
    </source>
</evidence>